<evidence type="ECO:0000313" key="3">
    <source>
        <dbReference type="Proteomes" id="UP000663419"/>
    </source>
</evidence>
<protein>
    <recommendedName>
        <fullName evidence="4">Secreted protein</fullName>
    </recommendedName>
</protein>
<proteinExistence type="predicted"/>
<gene>
    <name evidence="2" type="ORF">I7I53_06850</name>
</gene>
<keyword evidence="1" id="KW-0732">Signal</keyword>
<dbReference type="Proteomes" id="UP000663419">
    <property type="component" value="Chromosome 2"/>
</dbReference>
<evidence type="ECO:0000313" key="2">
    <source>
        <dbReference type="EMBL" id="QSS51509.1"/>
    </source>
</evidence>
<organism evidence="2 3">
    <name type="scientific">Ajellomyces capsulatus (strain H88)</name>
    <name type="common">Darling's disease fungus</name>
    <name type="synonym">Histoplasma capsulatum</name>
    <dbReference type="NCBI Taxonomy" id="544711"/>
    <lineage>
        <taxon>Eukaryota</taxon>
        <taxon>Fungi</taxon>
        <taxon>Dikarya</taxon>
        <taxon>Ascomycota</taxon>
        <taxon>Pezizomycotina</taxon>
        <taxon>Eurotiomycetes</taxon>
        <taxon>Eurotiomycetidae</taxon>
        <taxon>Onygenales</taxon>
        <taxon>Ajellomycetaceae</taxon>
        <taxon>Histoplasma</taxon>
    </lineage>
</organism>
<evidence type="ECO:0000256" key="1">
    <source>
        <dbReference type="SAM" id="SignalP"/>
    </source>
</evidence>
<evidence type="ECO:0008006" key="4">
    <source>
        <dbReference type="Google" id="ProtNLM"/>
    </source>
</evidence>
<name>A0A8A1LBS8_AJEC8</name>
<feature type="chain" id="PRO_5034159289" description="Secreted protein" evidence="1">
    <location>
        <begin position="22"/>
        <end position="115"/>
    </location>
</feature>
<accession>A0A8A1LBS8</accession>
<dbReference type="VEuPathDB" id="FungiDB:I7I53_06850"/>
<reference evidence="2" key="1">
    <citation type="submission" date="2021-01" db="EMBL/GenBank/DDBJ databases">
        <title>Chromosome-level genome assembly of a human fungal pathogen reveals clustering of transcriptionally co-regulated genes.</title>
        <authorList>
            <person name="Voorhies M."/>
            <person name="Cohen S."/>
            <person name="Shea T.P."/>
            <person name="Petrus S."/>
            <person name="Munoz J.F."/>
            <person name="Poplawski S."/>
            <person name="Goldman W.E."/>
            <person name="Michael T."/>
            <person name="Cuomo C.A."/>
            <person name="Sil A."/>
            <person name="Beyhan S."/>
        </authorList>
    </citation>
    <scope>NUCLEOTIDE SEQUENCE</scope>
    <source>
        <strain evidence="2">H88</strain>
    </source>
</reference>
<dbReference type="EMBL" id="CP069103">
    <property type="protein sequence ID" value="QSS51509.1"/>
    <property type="molecule type" value="Genomic_DNA"/>
</dbReference>
<dbReference type="AlphaFoldDB" id="A0A8A1LBS8"/>
<feature type="signal peptide" evidence="1">
    <location>
        <begin position="1"/>
        <end position="21"/>
    </location>
</feature>
<sequence length="115" mass="12921">MKYIFSFWQFVVAIIVELALAKENIGENTLKLLNNQNINSNKLLDNKNIKVENTPLLSSKRTPTMSNLLLNSRFLHCHDIPCDANIECMVHSCGPCYFPEDSPGKGYCLDKVGSS</sequence>